<dbReference type="EMBL" id="UGHD01000003">
    <property type="protein sequence ID" value="STO98673.1"/>
    <property type="molecule type" value="Genomic_DNA"/>
</dbReference>
<evidence type="ECO:0000313" key="1">
    <source>
        <dbReference type="EMBL" id="STO98673.1"/>
    </source>
</evidence>
<dbReference type="RefSeq" id="WP_115660359.1">
    <property type="nucleotide sequence ID" value="NZ_UGHD01000003.1"/>
</dbReference>
<dbReference type="Proteomes" id="UP000254512">
    <property type="component" value="Unassembled WGS sequence"/>
</dbReference>
<evidence type="ECO:0000313" key="2">
    <source>
        <dbReference type="Proteomes" id="UP000254512"/>
    </source>
</evidence>
<dbReference type="PROSITE" id="PS51257">
    <property type="entry name" value="PROKAR_LIPOPROTEIN"/>
    <property type="match status" value="1"/>
</dbReference>
<accession>A0A377JA65</accession>
<dbReference type="AlphaFoldDB" id="A0A377JA65"/>
<organism evidence="1 2">
    <name type="scientific">Grimontia hollisae</name>
    <name type="common">Vibrio hollisae</name>
    <dbReference type="NCBI Taxonomy" id="673"/>
    <lineage>
        <taxon>Bacteria</taxon>
        <taxon>Pseudomonadati</taxon>
        <taxon>Pseudomonadota</taxon>
        <taxon>Gammaproteobacteria</taxon>
        <taxon>Vibrionales</taxon>
        <taxon>Vibrionaceae</taxon>
        <taxon>Grimontia</taxon>
    </lineage>
</organism>
<protein>
    <recommendedName>
        <fullName evidence="3">Lipoprotein</fullName>
    </recommendedName>
</protein>
<proteinExistence type="predicted"/>
<evidence type="ECO:0008006" key="3">
    <source>
        <dbReference type="Google" id="ProtNLM"/>
    </source>
</evidence>
<sequence>MKKVIASMAIMFALTGCEEANEAIDKAQEVATSAAESIQEKMDFVDLGELNLDSLESATAYAKALTESMEEALRADLTDADVVAKVQEKVANSYACLIDATSENTAEQLLNKFMSAINDEDAQSLIEKGVEKAKAAKACVM</sequence>
<reference evidence="1 2" key="1">
    <citation type="submission" date="2018-06" db="EMBL/GenBank/DDBJ databases">
        <authorList>
            <consortium name="Pathogen Informatics"/>
            <person name="Doyle S."/>
        </authorList>
    </citation>
    <scope>NUCLEOTIDE SEQUENCE [LARGE SCALE GENOMIC DNA]</scope>
    <source>
        <strain evidence="1 2">NCTC11645</strain>
    </source>
</reference>
<gene>
    <name evidence="1" type="ORF">NCTC11645_03661</name>
</gene>
<name>A0A377JA65_GRIHO</name>